<proteinExistence type="predicted"/>
<name>Q65625_9SECO</name>
<reference evidence="1" key="3">
    <citation type="submission" date="1995-02" db="EMBL/GenBank/DDBJ databases">
        <authorList>
            <person name="Bacher J. W."/>
        </authorList>
    </citation>
    <scope>NUCLEOTIDE SEQUENCE</scope>
</reference>
<feature type="non-terminal residue" evidence="1">
    <location>
        <position position="1"/>
    </location>
</feature>
<accession>Q65625</accession>
<sequence>MLDIPVEKTKLTRAMANQGEADYKCQVAERIFVCGPKSNLSQEPAHFVVSHTGSLKRGETGIVAPVDFVSEGQGRLPTQLWVKKFRSESHTFRVMINDAYTRGHSIYFRSDPPYITNWLSATSFALGKGMDYKAILGLYHNVCTPDAQCLDEYFVSARFRRAGCLSASTYHQ</sequence>
<dbReference type="EMBL" id="U20622">
    <property type="protein sequence ID" value="AAA64609.1"/>
    <property type="molecule type" value="Genomic_RNA"/>
</dbReference>
<reference evidence="1" key="1">
    <citation type="journal article" date="1994" name="J. Gen. Virol.">
        <title>Selection versus recombination: what is maintaining identity in the 3' termini of blueberry leaf mottle nepovirus RNA1 and RNA2?</title>
        <authorList>
            <person name="Bacher J.W."/>
            <person name="Warkentin D."/>
            <person name="Ramsdell D."/>
            <person name="Hancock J.F."/>
        </authorList>
    </citation>
    <scope>NUCLEOTIDE SEQUENCE</scope>
</reference>
<organism evidence="1">
    <name type="scientific">Blueberry leaf mottle virus</name>
    <dbReference type="NCBI Taxonomy" id="38172"/>
    <lineage>
        <taxon>Viruses</taxon>
        <taxon>Riboviria</taxon>
        <taxon>Orthornavirae</taxon>
        <taxon>Pisuviricota</taxon>
        <taxon>Pisoniviricetes</taxon>
        <taxon>Picornavirales</taxon>
        <taxon>Secoviridae</taxon>
        <taxon>Comovirinae</taxon>
        <taxon>Nepovirus</taxon>
        <taxon>Nepovirus myrtilli</taxon>
    </lineage>
</organism>
<reference evidence="1" key="2">
    <citation type="journal article" date="1994" name="Virus Res.">
        <title>Sequence analysis of the 3' termini of RNA1 and RNA2 of blueberry leaf mottle virus.</title>
        <authorList>
            <person name="Bacher J.W."/>
            <person name="Warkentin D."/>
            <person name="Ramsdell D."/>
            <person name="Hancock J.F."/>
        </authorList>
    </citation>
    <scope>NUCLEOTIDE SEQUENCE</scope>
</reference>
<evidence type="ECO:0000313" key="1">
    <source>
        <dbReference type="EMBL" id="AAA64609.1"/>
    </source>
</evidence>
<protein>
    <submittedName>
        <fullName evidence="1">Polyprotein</fullName>
    </submittedName>
</protein>